<dbReference type="FunFam" id="3.80.10.10:FF:000542">
    <property type="entry name" value="Leucine-rich repeat protein kinase family protein"/>
    <property type="match status" value="1"/>
</dbReference>
<evidence type="ECO:0000256" key="5">
    <source>
        <dbReference type="ARBA" id="ARBA00022679"/>
    </source>
</evidence>
<evidence type="ECO:0000256" key="6">
    <source>
        <dbReference type="ARBA" id="ARBA00022692"/>
    </source>
</evidence>
<dbReference type="GO" id="GO:0005524">
    <property type="term" value="F:ATP binding"/>
    <property type="evidence" value="ECO:0007669"/>
    <property type="project" value="UniProtKB-UniRule"/>
</dbReference>
<dbReference type="Gene3D" id="3.30.200.20">
    <property type="entry name" value="Phosphorylase Kinase, domain 1"/>
    <property type="match status" value="1"/>
</dbReference>
<accession>A0A2C9VNC6</accession>
<sequence>MNPKILVFLLVVSFHICSIAALTDSNDFTAIKALMDVWENTPNSWEGTDPCGDQWDGIKCTNSRVTSITLASMGLKGELSGDISSLPELQILDLSYNKDLGGPLPSSIGNLKKLKNLILVGCSFSGPIPSSIGSLQQLAYLSLNSNAFTGEIPPSIGNLSELYWLDLADNKLEGPFPISTGTTPGLDLLVNTKHFHLGKNQLSGRIPPELFSSDMNLIHVLFESNKLIGNIPSTLSLVKSLEVVRLDRNSLTGSVPSNLNNLTSVSELFLSNNRLSGPLPNLTGMNVLHYLDMSNNSFDASDFPPWMSTLESLTTLVMEKTQLQGQIPASFFSLPQLQTVDLSGNTLNGTLDIGTSYSDQLQLIDLRNNLISDYSPKTGQEQVDVILVGNLVCKETGVSASYCTIPTPNSPDVLLPNNCEPIPCSSNQISSPNCKCAYPYTGLLVFRAPSFSDLENTTIYMSLQRHLMDSFTSNELPVDSVSLSNPRKDSSEYLELKLQVFPSNQDHFSQDVIPQIGFMLSNQTFKPPKNFGPYYFRGDSYQYFAVAGNKGSNNSSNTGIIIGATAGGSALVLLLLLAGLYAYRQKKRAERANERNNPFAHWDSTKSSGAGVPQLKGARCFSFEELKKYTNNFSEANDIGSGGYGKVYRGILPSGELIAIKRAQQESLQGGLEFKTEIELLSRVHHKNLVSLLGFCFERGEQMLIYEFVPNGSLNDSLSGKSGIRLDWIRRLKIALGSARGLAYMHELANPPIIHRDIKTTNILLDERLNAKVADFGLSKPMNDTEKGHVTTQVKGTMGYLDPEYYMTQQLTEKSDVYSFGVVMLELLTGRKPIERGKYIVREVNMAFDRTKDLYNLHELLDPGIGLETTLKGLDKFVDLALECVKESGADRPKMGEVVKEIENILQLAGLNPNAESASTSASYEEAGKGSPCNPYSKEAFDYSGAFLPSKLEPQ</sequence>
<dbReference type="InterPro" id="IPR000719">
    <property type="entry name" value="Prot_kinase_dom"/>
</dbReference>
<dbReference type="Pfam" id="PF00560">
    <property type="entry name" value="LRR_1"/>
    <property type="match status" value="3"/>
</dbReference>
<protein>
    <recommendedName>
        <fullName evidence="2">non-specific serine/threonine protein kinase</fullName>
        <ecNumber evidence="2">2.7.11.1</ecNumber>
    </recommendedName>
</protein>
<dbReference type="PANTHER" id="PTHR45974">
    <property type="entry name" value="RECEPTOR-LIKE PROTEIN 55"/>
    <property type="match status" value="1"/>
</dbReference>
<keyword evidence="5" id="KW-0808">Transferase</keyword>
<gene>
    <name evidence="20" type="ORF">MANES_06G015800v8</name>
</gene>
<evidence type="ECO:0000256" key="13">
    <source>
        <dbReference type="ARBA" id="ARBA00023136"/>
    </source>
</evidence>
<evidence type="ECO:0000256" key="3">
    <source>
        <dbReference type="ARBA" id="ARBA00022527"/>
    </source>
</evidence>
<evidence type="ECO:0000256" key="9">
    <source>
        <dbReference type="ARBA" id="ARBA00022741"/>
    </source>
</evidence>
<evidence type="ECO:0000256" key="17">
    <source>
        <dbReference type="SAM" id="Phobius"/>
    </source>
</evidence>
<evidence type="ECO:0000256" key="18">
    <source>
        <dbReference type="SAM" id="SignalP"/>
    </source>
</evidence>
<keyword evidence="3" id="KW-0723">Serine/threonine-protein kinase</keyword>
<dbReference type="PROSITE" id="PS50011">
    <property type="entry name" value="PROTEIN_KINASE_DOM"/>
    <property type="match status" value="1"/>
</dbReference>
<dbReference type="OMA" id="HPYENEY"/>
<dbReference type="PANTHER" id="PTHR45974:SF266">
    <property type="entry name" value="LEUCINE-RICH REPEAT RECEPTOR PROTEIN KINASE HPCA1"/>
    <property type="match status" value="1"/>
</dbReference>
<evidence type="ECO:0000256" key="2">
    <source>
        <dbReference type="ARBA" id="ARBA00012513"/>
    </source>
</evidence>
<reference evidence="21" key="1">
    <citation type="journal article" date="2016" name="Nat. Biotechnol.">
        <title>Sequencing wild and cultivated cassava and related species reveals extensive interspecific hybridization and genetic diversity.</title>
        <authorList>
            <person name="Bredeson J.V."/>
            <person name="Lyons J.B."/>
            <person name="Prochnik S.E."/>
            <person name="Wu G.A."/>
            <person name="Ha C.M."/>
            <person name="Edsinger-Gonzales E."/>
            <person name="Grimwood J."/>
            <person name="Schmutz J."/>
            <person name="Rabbi I.Y."/>
            <person name="Egesi C."/>
            <person name="Nauluvula P."/>
            <person name="Lebot V."/>
            <person name="Ndunguru J."/>
            <person name="Mkamilo G."/>
            <person name="Bart R.S."/>
            <person name="Setter T.L."/>
            <person name="Gleadow R.M."/>
            <person name="Kulakow P."/>
            <person name="Ferguson M.E."/>
            <person name="Rounsley S."/>
            <person name="Rokhsar D.S."/>
        </authorList>
    </citation>
    <scope>NUCLEOTIDE SEQUENCE [LARGE SCALE GENOMIC DNA]</scope>
    <source>
        <strain evidence="21">cv. AM560-2</strain>
    </source>
</reference>
<feature type="domain" description="Protein kinase" evidence="19">
    <location>
        <begin position="633"/>
        <end position="906"/>
    </location>
</feature>
<evidence type="ECO:0000256" key="8">
    <source>
        <dbReference type="ARBA" id="ARBA00022737"/>
    </source>
</evidence>
<dbReference type="InterPro" id="IPR008271">
    <property type="entry name" value="Ser/Thr_kinase_AS"/>
</dbReference>
<dbReference type="PROSITE" id="PS00107">
    <property type="entry name" value="PROTEIN_KINASE_ATP"/>
    <property type="match status" value="1"/>
</dbReference>
<dbReference type="GO" id="GO:0004674">
    <property type="term" value="F:protein serine/threonine kinase activity"/>
    <property type="evidence" value="ECO:0007669"/>
    <property type="project" value="UniProtKB-KW"/>
</dbReference>
<dbReference type="InterPro" id="IPR001245">
    <property type="entry name" value="Ser-Thr/Tyr_kinase_cat_dom"/>
</dbReference>
<evidence type="ECO:0000256" key="14">
    <source>
        <dbReference type="ARBA" id="ARBA00023170"/>
    </source>
</evidence>
<keyword evidence="12 17" id="KW-1133">Transmembrane helix</keyword>
<keyword evidence="21" id="KW-1185">Reference proteome</keyword>
<keyword evidence="14" id="KW-0675">Receptor</keyword>
<dbReference type="CDD" id="cd14066">
    <property type="entry name" value="STKc_IRAK"/>
    <property type="match status" value="1"/>
</dbReference>
<keyword evidence="4" id="KW-0433">Leucine-rich repeat</keyword>
<feature type="binding site" evidence="16">
    <location>
        <position position="661"/>
    </location>
    <ligand>
        <name>ATP</name>
        <dbReference type="ChEBI" id="CHEBI:30616"/>
    </ligand>
</feature>
<dbReference type="SMART" id="SM00220">
    <property type="entry name" value="S_TKc"/>
    <property type="match status" value="1"/>
</dbReference>
<dbReference type="SUPFAM" id="SSF52058">
    <property type="entry name" value="L domain-like"/>
    <property type="match status" value="1"/>
</dbReference>
<dbReference type="OrthoDB" id="2015206at2759"/>
<keyword evidence="6 17" id="KW-0812">Transmembrane</keyword>
<dbReference type="EC" id="2.7.11.1" evidence="2"/>
<dbReference type="FunFam" id="1.10.510.10:FF:000453">
    <property type="entry name" value="LRR receptor-like serine/threonine-protein kinase HSL2"/>
    <property type="match status" value="1"/>
</dbReference>
<keyword evidence="7 18" id="KW-0732">Signal</keyword>
<evidence type="ECO:0000256" key="15">
    <source>
        <dbReference type="ARBA" id="ARBA00023180"/>
    </source>
</evidence>
<evidence type="ECO:0000259" key="19">
    <source>
        <dbReference type="PROSITE" id="PS50011"/>
    </source>
</evidence>
<keyword evidence="13 17" id="KW-0472">Membrane</keyword>
<evidence type="ECO:0000256" key="10">
    <source>
        <dbReference type="ARBA" id="ARBA00022777"/>
    </source>
</evidence>
<dbReference type="Gene3D" id="1.10.510.10">
    <property type="entry name" value="Transferase(Phosphotransferase) domain 1"/>
    <property type="match status" value="1"/>
</dbReference>
<dbReference type="InterPro" id="IPR011009">
    <property type="entry name" value="Kinase-like_dom_sf"/>
</dbReference>
<keyword evidence="11 16" id="KW-0067">ATP-binding</keyword>
<dbReference type="GO" id="GO:0016020">
    <property type="term" value="C:membrane"/>
    <property type="evidence" value="ECO:0007669"/>
    <property type="project" value="UniProtKB-SubCell"/>
</dbReference>
<comment type="caution">
    <text evidence="20">The sequence shown here is derived from an EMBL/GenBank/DDBJ whole genome shotgun (WGS) entry which is preliminary data.</text>
</comment>
<organism evidence="20 21">
    <name type="scientific">Manihot esculenta</name>
    <name type="common">Cassava</name>
    <name type="synonym">Jatropha manihot</name>
    <dbReference type="NCBI Taxonomy" id="3983"/>
    <lineage>
        <taxon>Eukaryota</taxon>
        <taxon>Viridiplantae</taxon>
        <taxon>Streptophyta</taxon>
        <taxon>Embryophyta</taxon>
        <taxon>Tracheophyta</taxon>
        <taxon>Spermatophyta</taxon>
        <taxon>Magnoliopsida</taxon>
        <taxon>eudicotyledons</taxon>
        <taxon>Gunneridae</taxon>
        <taxon>Pentapetalae</taxon>
        <taxon>rosids</taxon>
        <taxon>fabids</taxon>
        <taxon>Malpighiales</taxon>
        <taxon>Euphorbiaceae</taxon>
        <taxon>Crotonoideae</taxon>
        <taxon>Manihoteae</taxon>
        <taxon>Manihot</taxon>
    </lineage>
</organism>
<evidence type="ECO:0000313" key="20">
    <source>
        <dbReference type="EMBL" id="OAY46641.1"/>
    </source>
</evidence>
<comment type="subcellular location">
    <subcellularLocation>
        <location evidence="1">Membrane</location>
        <topology evidence="1">Single-pass type I membrane protein</topology>
    </subcellularLocation>
</comment>
<feature type="signal peptide" evidence="18">
    <location>
        <begin position="1"/>
        <end position="21"/>
    </location>
</feature>
<keyword evidence="9 16" id="KW-0547">Nucleotide-binding</keyword>
<evidence type="ECO:0000256" key="4">
    <source>
        <dbReference type="ARBA" id="ARBA00022614"/>
    </source>
</evidence>
<dbReference type="InterPro" id="IPR032675">
    <property type="entry name" value="LRR_dom_sf"/>
</dbReference>
<dbReference type="PROSITE" id="PS00108">
    <property type="entry name" value="PROTEIN_KINASE_ST"/>
    <property type="match status" value="1"/>
</dbReference>
<feature type="transmembrane region" description="Helical" evidence="17">
    <location>
        <begin position="560"/>
        <end position="583"/>
    </location>
</feature>
<proteinExistence type="predicted"/>
<dbReference type="SUPFAM" id="SSF56112">
    <property type="entry name" value="Protein kinase-like (PK-like)"/>
    <property type="match status" value="1"/>
</dbReference>
<dbReference type="InterPro" id="IPR001611">
    <property type="entry name" value="Leu-rich_rpt"/>
</dbReference>
<keyword evidence="10" id="KW-0418">Kinase</keyword>
<evidence type="ECO:0000256" key="11">
    <source>
        <dbReference type="ARBA" id="ARBA00022840"/>
    </source>
</evidence>
<evidence type="ECO:0000256" key="7">
    <source>
        <dbReference type="ARBA" id="ARBA00022729"/>
    </source>
</evidence>
<dbReference type="Gene3D" id="3.80.10.10">
    <property type="entry name" value="Ribonuclease Inhibitor"/>
    <property type="match status" value="3"/>
</dbReference>
<dbReference type="Gramene" id="Manes.06G015800.1.v8.1">
    <property type="protein sequence ID" value="Manes.06G015800.1.v8.1.CDS"/>
    <property type="gene ID" value="Manes.06G015800.v8.1"/>
</dbReference>
<keyword evidence="15" id="KW-0325">Glycoprotein</keyword>
<keyword evidence="8" id="KW-0677">Repeat</keyword>
<evidence type="ECO:0000313" key="21">
    <source>
        <dbReference type="Proteomes" id="UP000091857"/>
    </source>
</evidence>
<feature type="chain" id="PRO_5013174966" description="non-specific serine/threonine protein kinase" evidence="18">
    <location>
        <begin position="22"/>
        <end position="955"/>
    </location>
</feature>
<dbReference type="FunFam" id="3.80.10.10:FF:000363">
    <property type="entry name" value="Leucine-rich repeat family protein"/>
    <property type="match status" value="1"/>
</dbReference>
<evidence type="ECO:0000256" key="1">
    <source>
        <dbReference type="ARBA" id="ARBA00004479"/>
    </source>
</evidence>
<evidence type="ECO:0000256" key="12">
    <source>
        <dbReference type="ARBA" id="ARBA00022989"/>
    </source>
</evidence>
<dbReference type="Pfam" id="PF07714">
    <property type="entry name" value="PK_Tyr_Ser-Thr"/>
    <property type="match status" value="1"/>
</dbReference>
<dbReference type="FunFam" id="3.30.200.20:FF:000328">
    <property type="entry name" value="Leucine-rich repeat protein kinase family protein"/>
    <property type="match status" value="1"/>
</dbReference>
<dbReference type="InterPro" id="IPR017441">
    <property type="entry name" value="Protein_kinase_ATP_BS"/>
</dbReference>
<dbReference type="Proteomes" id="UP000091857">
    <property type="component" value="Chromosome 6"/>
</dbReference>
<name>A0A2C9VNC6_MANES</name>
<dbReference type="AlphaFoldDB" id="A0A2C9VNC6"/>
<dbReference type="EMBL" id="CM004392">
    <property type="protein sequence ID" value="OAY46641.1"/>
    <property type="molecule type" value="Genomic_DNA"/>
</dbReference>
<evidence type="ECO:0000256" key="16">
    <source>
        <dbReference type="PROSITE-ProRule" id="PRU10141"/>
    </source>
</evidence>